<sequence length="98" mass="10585">MTTGEIAAVQRAIGEVRRCVSALRTRHGDIGPVLRMLNDVDRLSIDAADLVTDPVPARRNAAAAVAPRVVEVSDVPYDPDLWRGADDEGVGGHLRQHH</sequence>
<dbReference type="RefSeq" id="WP_075739805.1">
    <property type="nucleotide sequence ID" value="NZ_CP016076.1"/>
</dbReference>
<dbReference type="EMBL" id="CP016076">
    <property type="protein sequence ID" value="APU13778.1"/>
    <property type="molecule type" value="Genomic_DNA"/>
</dbReference>
<protein>
    <submittedName>
        <fullName evidence="1">Uncharacterized protein</fullName>
    </submittedName>
</protein>
<proteinExistence type="predicted"/>
<organism evidence="1 2">
    <name type="scientific">Actinoalloteichus fjordicus</name>
    <dbReference type="NCBI Taxonomy" id="1612552"/>
    <lineage>
        <taxon>Bacteria</taxon>
        <taxon>Bacillati</taxon>
        <taxon>Actinomycetota</taxon>
        <taxon>Actinomycetes</taxon>
        <taxon>Pseudonocardiales</taxon>
        <taxon>Pseudonocardiaceae</taxon>
        <taxon>Actinoalloteichus</taxon>
    </lineage>
</organism>
<dbReference type="KEGG" id="acad:UA74_08560"/>
<dbReference type="AlphaFoldDB" id="A0AAC9PR60"/>
<keyword evidence="2" id="KW-1185">Reference proteome</keyword>
<evidence type="ECO:0000313" key="2">
    <source>
        <dbReference type="Proteomes" id="UP000185511"/>
    </source>
</evidence>
<evidence type="ECO:0000313" key="1">
    <source>
        <dbReference type="EMBL" id="APU13778.1"/>
    </source>
</evidence>
<reference evidence="2" key="1">
    <citation type="submission" date="2016-06" db="EMBL/GenBank/DDBJ databases">
        <title>Complete genome sequence of Actinoalloteichus fjordicus DSM 46855 (=ADI127-17), type strain of the new species Actinoalloteichus fjordicus.</title>
        <authorList>
            <person name="Ruckert C."/>
            <person name="Nouioui I."/>
            <person name="Willmese J."/>
            <person name="van Wezel G."/>
            <person name="Klenk H.-P."/>
            <person name="Kalinowski J."/>
            <person name="Zotchev S.B."/>
        </authorList>
    </citation>
    <scope>NUCLEOTIDE SEQUENCE [LARGE SCALE GENOMIC DNA]</scope>
    <source>
        <strain evidence="2">ADI127-7</strain>
    </source>
</reference>
<gene>
    <name evidence="1" type="ORF">UA74_08560</name>
</gene>
<accession>A0AAC9PR60</accession>
<dbReference type="Proteomes" id="UP000185511">
    <property type="component" value="Chromosome"/>
</dbReference>
<name>A0AAC9PR60_9PSEU</name>